<keyword evidence="2" id="KW-1185">Reference proteome</keyword>
<evidence type="ECO:0000313" key="2">
    <source>
        <dbReference type="Proteomes" id="UP001144978"/>
    </source>
</evidence>
<evidence type="ECO:0000313" key="1">
    <source>
        <dbReference type="EMBL" id="KAJ2963836.1"/>
    </source>
</evidence>
<proteinExistence type="predicted"/>
<dbReference type="EMBL" id="JANSHE010007214">
    <property type="protein sequence ID" value="KAJ2963836.1"/>
    <property type="molecule type" value="Genomic_DNA"/>
</dbReference>
<comment type="caution">
    <text evidence="1">The sequence shown here is derived from an EMBL/GenBank/DDBJ whole genome shotgun (WGS) entry which is preliminary data.</text>
</comment>
<gene>
    <name evidence="1" type="ORF">NUW54_g14265</name>
</gene>
<accession>A0ACC1MDC2</accession>
<dbReference type="Proteomes" id="UP001144978">
    <property type="component" value="Unassembled WGS sequence"/>
</dbReference>
<name>A0ACC1MDC2_9APHY</name>
<reference evidence="1" key="1">
    <citation type="submission" date="2022-08" db="EMBL/GenBank/DDBJ databases">
        <title>Genome Sequence of Pycnoporus sanguineus.</title>
        <authorList>
            <person name="Buettner E."/>
        </authorList>
    </citation>
    <scope>NUCLEOTIDE SEQUENCE</scope>
    <source>
        <strain evidence="1">CG-C14</strain>
    </source>
</reference>
<organism evidence="1 2">
    <name type="scientific">Trametes sanguinea</name>
    <dbReference type="NCBI Taxonomy" id="158606"/>
    <lineage>
        <taxon>Eukaryota</taxon>
        <taxon>Fungi</taxon>
        <taxon>Dikarya</taxon>
        <taxon>Basidiomycota</taxon>
        <taxon>Agaricomycotina</taxon>
        <taxon>Agaricomycetes</taxon>
        <taxon>Polyporales</taxon>
        <taxon>Polyporaceae</taxon>
        <taxon>Trametes</taxon>
    </lineage>
</organism>
<protein>
    <submittedName>
        <fullName evidence="1">Uncharacterized protein</fullName>
    </submittedName>
</protein>
<sequence length="101" mass="11177">MPISPSAHLSIYRPIASHVPSLPPQYLPCNSSTYPDPCHSPAFFAPGLPLFFLLDAHDIQLALLRPSSHPRTRMDIDGVRRLSQSHADHARSDKVAATREL</sequence>